<protein>
    <recommendedName>
        <fullName evidence="5">DUF4267 domain-containing protein</fullName>
    </recommendedName>
</protein>
<feature type="transmembrane region" description="Helical" evidence="2">
    <location>
        <begin position="5"/>
        <end position="27"/>
    </location>
</feature>
<dbReference type="InterPro" id="IPR025363">
    <property type="entry name" value="DUF4267"/>
</dbReference>
<evidence type="ECO:0000313" key="3">
    <source>
        <dbReference type="EMBL" id="MBB4935544.1"/>
    </source>
</evidence>
<organism evidence="3 4">
    <name type="scientific">Lipingzhangella halophila</name>
    <dbReference type="NCBI Taxonomy" id="1783352"/>
    <lineage>
        <taxon>Bacteria</taxon>
        <taxon>Bacillati</taxon>
        <taxon>Actinomycetota</taxon>
        <taxon>Actinomycetes</taxon>
        <taxon>Streptosporangiales</taxon>
        <taxon>Nocardiopsidaceae</taxon>
        <taxon>Lipingzhangella</taxon>
    </lineage>
</organism>
<keyword evidence="4" id="KW-1185">Reference proteome</keyword>
<sequence>MVLRYLAVGIAVLLGAGIIAIGLRFLLAPEAGASGFGIPAPADAAPYLAAKGVRDIAFGVVGLGLLAMRRPREAGWVLIATALVPISDAAIVLAHGGTPAVAFGIHGTTAAVLIITGWTLMATARPSAHPWHRAPAESREASPPPASADARAA</sequence>
<evidence type="ECO:0000313" key="4">
    <source>
        <dbReference type="Proteomes" id="UP000523007"/>
    </source>
</evidence>
<keyword evidence="2" id="KW-1133">Transmembrane helix</keyword>
<name>A0A7W7RP15_9ACTN</name>
<keyword evidence="2" id="KW-0812">Transmembrane</keyword>
<feature type="transmembrane region" description="Helical" evidence="2">
    <location>
        <begin position="47"/>
        <end position="67"/>
    </location>
</feature>
<evidence type="ECO:0000256" key="1">
    <source>
        <dbReference type="SAM" id="MobiDB-lite"/>
    </source>
</evidence>
<feature type="region of interest" description="Disordered" evidence="1">
    <location>
        <begin position="129"/>
        <end position="153"/>
    </location>
</feature>
<comment type="caution">
    <text evidence="3">The sequence shown here is derived from an EMBL/GenBank/DDBJ whole genome shotgun (WGS) entry which is preliminary data.</text>
</comment>
<accession>A0A7W7RP15</accession>
<reference evidence="3 4" key="1">
    <citation type="submission" date="2020-08" db="EMBL/GenBank/DDBJ databases">
        <title>Sequencing the genomes of 1000 actinobacteria strains.</title>
        <authorList>
            <person name="Klenk H.-P."/>
        </authorList>
    </citation>
    <scope>NUCLEOTIDE SEQUENCE [LARGE SCALE GENOMIC DNA]</scope>
    <source>
        <strain evidence="3 4">DSM 102030</strain>
    </source>
</reference>
<dbReference type="EMBL" id="JACHJT010000002">
    <property type="protein sequence ID" value="MBB4935544.1"/>
    <property type="molecule type" value="Genomic_DNA"/>
</dbReference>
<dbReference type="Proteomes" id="UP000523007">
    <property type="component" value="Unassembled WGS sequence"/>
</dbReference>
<dbReference type="AlphaFoldDB" id="A0A7W7RP15"/>
<evidence type="ECO:0000256" key="2">
    <source>
        <dbReference type="SAM" id="Phobius"/>
    </source>
</evidence>
<feature type="transmembrane region" description="Helical" evidence="2">
    <location>
        <begin position="74"/>
        <end position="94"/>
    </location>
</feature>
<feature type="transmembrane region" description="Helical" evidence="2">
    <location>
        <begin position="100"/>
        <end position="123"/>
    </location>
</feature>
<proteinExistence type="predicted"/>
<keyword evidence="2" id="KW-0472">Membrane</keyword>
<dbReference type="RefSeq" id="WP_184585245.1">
    <property type="nucleotide sequence ID" value="NZ_JACHJT010000002.1"/>
</dbReference>
<dbReference type="Pfam" id="PF14087">
    <property type="entry name" value="DUF4267"/>
    <property type="match status" value="1"/>
</dbReference>
<evidence type="ECO:0008006" key="5">
    <source>
        <dbReference type="Google" id="ProtNLM"/>
    </source>
</evidence>
<gene>
    <name evidence="3" type="ORF">F4561_006438</name>
</gene>